<dbReference type="AlphaFoldDB" id="A0A2J9KRB0"/>
<evidence type="ECO:0000313" key="13">
    <source>
        <dbReference type="Proteomes" id="UP000582487"/>
    </source>
</evidence>
<dbReference type="EMBL" id="JABCUV010000001">
    <property type="protein sequence ID" value="NMW92366.1"/>
    <property type="molecule type" value="Genomic_DNA"/>
</dbReference>
<keyword evidence="3 8" id="KW-0547">Nucleotide-binding</keyword>
<feature type="domain" description="Cytidylate kinase" evidence="9">
    <location>
        <begin position="20"/>
        <end position="237"/>
    </location>
</feature>
<evidence type="ECO:0000313" key="10">
    <source>
        <dbReference type="EMBL" id="NMW92366.1"/>
    </source>
</evidence>
<dbReference type="InterPro" id="IPR011994">
    <property type="entry name" value="Cytidylate_kinase_dom"/>
</dbReference>
<dbReference type="InterPro" id="IPR027417">
    <property type="entry name" value="P-loop_NTPase"/>
</dbReference>
<dbReference type="EC" id="2.7.4.25" evidence="8"/>
<sequence length="247" mass="26980">MEYEKYENLREKVLGRGLVVAIDGPSGSGKSTIARKVAAALDLGYLDTGAMYRATAWWVDHRGLDVSRPEELAVAMAKMDLKVTAVAHNPRFFVDGFDVGHVIRGEHIDSIVSGVAAVPAVRAVLIALQQRVIREARNSTRGIVVEGRDITTVVAPQAPVRILLTADPEIRLLRRALQDTGHDGAEALERERALVLGRDMKDAKVNEFMQAAPGVHLVDSTSLDLEQTLDAVMSLIDQNTDWDRPGN</sequence>
<keyword evidence="5 8" id="KW-0067">ATP-binding</keyword>
<evidence type="ECO:0000313" key="12">
    <source>
        <dbReference type="Proteomes" id="UP000255284"/>
    </source>
</evidence>
<dbReference type="EMBL" id="UGGQ01000006">
    <property type="protein sequence ID" value="STO17339.1"/>
    <property type="molecule type" value="Genomic_DNA"/>
</dbReference>
<dbReference type="Pfam" id="PF02224">
    <property type="entry name" value="Cytidylate_kin"/>
    <property type="match status" value="1"/>
</dbReference>
<dbReference type="GO" id="GO:0005524">
    <property type="term" value="F:ATP binding"/>
    <property type="evidence" value="ECO:0007669"/>
    <property type="project" value="UniProtKB-UniRule"/>
</dbReference>
<dbReference type="Proteomes" id="UP000582487">
    <property type="component" value="Unassembled WGS sequence"/>
</dbReference>
<reference evidence="10 13" key="2">
    <citation type="submission" date="2020-04" db="EMBL/GenBank/DDBJ databases">
        <title>Antimicrobial susceptibility and clonality of vaginal-derived multi-drug resistant Mobiluncus isolates in China.</title>
        <authorList>
            <person name="Zhang X."/>
        </authorList>
    </citation>
    <scope>NUCLEOTIDE SEQUENCE [LARGE SCALE GENOMIC DNA]</scope>
    <source>
        <strain evidence="10 13">7</strain>
    </source>
</reference>
<dbReference type="GO" id="GO:0005737">
    <property type="term" value="C:cytoplasm"/>
    <property type="evidence" value="ECO:0007669"/>
    <property type="project" value="UniProtKB-SubCell"/>
</dbReference>
<organism evidence="10 13">
    <name type="scientific">Mobiluncus mulieris</name>
    <dbReference type="NCBI Taxonomy" id="2052"/>
    <lineage>
        <taxon>Bacteria</taxon>
        <taxon>Bacillati</taxon>
        <taxon>Actinomycetota</taxon>
        <taxon>Actinomycetes</taxon>
        <taxon>Actinomycetales</taxon>
        <taxon>Actinomycetaceae</taxon>
        <taxon>Mobiluncus</taxon>
    </lineage>
</organism>
<dbReference type="SUPFAM" id="SSF52540">
    <property type="entry name" value="P-loop containing nucleoside triphosphate hydrolases"/>
    <property type="match status" value="1"/>
</dbReference>
<evidence type="ECO:0000256" key="5">
    <source>
        <dbReference type="ARBA" id="ARBA00022840"/>
    </source>
</evidence>
<dbReference type="InterPro" id="IPR003136">
    <property type="entry name" value="Cytidylate_kin"/>
</dbReference>
<dbReference type="GeneID" id="61168026"/>
<reference evidence="11 12" key="1">
    <citation type="submission" date="2018-06" db="EMBL/GenBank/DDBJ databases">
        <authorList>
            <consortium name="Pathogen Informatics"/>
            <person name="Doyle S."/>
        </authorList>
    </citation>
    <scope>NUCLEOTIDE SEQUENCE [LARGE SCALE GENOMIC DNA]</scope>
    <source>
        <strain evidence="11 12">NCTC11819</strain>
    </source>
</reference>
<accession>A0A2J9KRB0</accession>
<dbReference type="RefSeq" id="WP_004012305.1">
    <property type="nucleotide sequence ID" value="NZ_CAMPNB010000008.1"/>
</dbReference>
<comment type="similarity">
    <text evidence="1 8">Belongs to the cytidylate kinase family. Type 1 subfamily.</text>
</comment>
<gene>
    <name evidence="8 10" type="primary">cmk</name>
    <name evidence="10" type="ORF">HHJ74_01380</name>
    <name evidence="11" type="ORF">NCTC11819_01924</name>
</gene>
<comment type="subcellular location">
    <subcellularLocation>
        <location evidence="8">Cytoplasm</location>
    </subcellularLocation>
</comment>
<comment type="caution">
    <text evidence="10">The sequence shown here is derived from an EMBL/GenBank/DDBJ whole genome shotgun (WGS) entry which is preliminary data.</text>
</comment>
<feature type="binding site" evidence="8">
    <location>
        <begin position="24"/>
        <end position="32"/>
    </location>
    <ligand>
        <name>ATP</name>
        <dbReference type="ChEBI" id="CHEBI:30616"/>
    </ligand>
</feature>
<evidence type="ECO:0000259" key="9">
    <source>
        <dbReference type="Pfam" id="PF02224"/>
    </source>
</evidence>
<dbReference type="Proteomes" id="UP000255284">
    <property type="component" value="Unassembled WGS sequence"/>
</dbReference>
<dbReference type="HAMAP" id="MF_00238">
    <property type="entry name" value="Cytidyl_kinase_type1"/>
    <property type="match status" value="1"/>
</dbReference>
<evidence type="ECO:0000256" key="8">
    <source>
        <dbReference type="HAMAP-Rule" id="MF_00238"/>
    </source>
</evidence>
<dbReference type="GO" id="GO:0006220">
    <property type="term" value="P:pyrimidine nucleotide metabolic process"/>
    <property type="evidence" value="ECO:0007669"/>
    <property type="project" value="UniProtKB-UniRule"/>
</dbReference>
<proteinExistence type="inferred from homology"/>
<dbReference type="OrthoDB" id="9807434at2"/>
<evidence type="ECO:0000256" key="1">
    <source>
        <dbReference type="ARBA" id="ARBA00009427"/>
    </source>
</evidence>
<evidence type="ECO:0000256" key="4">
    <source>
        <dbReference type="ARBA" id="ARBA00022777"/>
    </source>
</evidence>
<keyword evidence="8" id="KW-0963">Cytoplasm</keyword>
<dbReference type="GO" id="GO:0036431">
    <property type="term" value="F:dCMP kinase activity"/>
    <property type="evidence" value="ECO:0007669"/>
    <property type="project" value="InterPro"/>
</dbReference>
<protein>
    <recommendedName>
        <fullName evidence="8">Cytidylate kinase</fullName>
        <shortName evidence="8">CK</shortName>
        <ecNumber evidence="8">2.7.4.25</ecNumber>
    </recommendedName>
    <alternativeName>
        <fullName evidence="8">Cytidine monophosphate kinase</fullName>
        <shortName evidence="8">CMP kinase</shortName>
    </alternativeName>
</protein>
<dbReference type="CDD" id="cd02020">
    <property type="entry name" value="CMPK"/>
    <property type="match status" value="1"/>
</dbReference>
<name>A0A2J9KRB0_9ACTO</name>
<evidence type="ECO:0000256" key="6">
    <source>
        <dbReference type="ARBA" id="ARBA00047615"/>
    </source>
</evidence>
<evidence type="ECO:0000313" key="11">
    <source>
        <dbReference type="EMBL" id="STO17339.1"/>
    </source>
</evidence>
<evidence type="ECO:0000256" key="7">
    <source>
        <dbReference type="ARBA" id="ARBA00048478"/>
    </source>
</evidence>
<comment type="catalytic activity">
    <reaction evidence="6 8">
        <text>dCMP + ATP = dCDP + ADP</text>
        <dbReference type="Rhea" id="RHEA:25094"/>
        <dbReference type="ChEBI" id="CHEBI:30616"/>
        <dbReference type="ChEBI" id="CHEBI:57566"/>
        <dbReference type="ChEBI" id="CHEBI:58593"/>
        <dbReference type="ChEBI" id="CHEBI:456216"/>
        <dbReference type="EC" id="2.7.4.25"/>
    </reaction>
</comment>
<keyword evidence="2 8" id="KW-0808">Transferase</keyword>
<dbReference type="Gene3D" id="3.40.50.300">
    <property type="entry name" value="P-loop containing nucleotide triphosphate hydrolases"/>
    <property type="match status" value="1"/>
</dbReference>
<evidence type="ECO:0000256" key="2">
    <source>
        <dbReference type="ARBA" id="ARBA00022679"/>
    </source>
</evidence>
<dbReference type="NCBIfam" id="TIGR00017">
    <property type="entry name" value="cmk"/>
    <property type="match status" value="1"/>
</dbReference>
<comment type="catalytic activity">
    <reaction evidence="7 8">
        <text>CMP + ATP = CDP + ADP</text>
        <dbReference type="Rhea" id="RHEA:11600"/>
        <dbReference type="ChEBI" id="CHEBI:30616"/>
        <dbReference type="ChEBI" id="CHEBI:58069"/>
        <dbReference type="ChEBI" id="CHEBI:60377"/>
        <dbReference type="ChEBI" id="CHEBI:456216"/>
        <dbReference type="EC" id="2.7.4.25"/>
    </reaction>
</comment>
<keyword evidence="4 8" id="KW-0418">Kinase</keyword>
<evidence type="ECO:0000256" key="3">
    <source>
        <dbReference type="ARBA" id="ARBA00022741"/>
    </source>
</evidence>